<reference evidence="13" key="1">
    <citation type="submission" date="2021-01" db="EMBL/GenBank/DDBJ databases">
        <authorList>
            <consortium name="Genoscope - CEA"/>
            <person name="William W."/>
        </authorList>
    </citation>
    <scope>NUCLEOTIDE SEQUENCE</scope>
</reference>
<dbReference type="EMBL" id="CAJJDN010000109">
    <property type="protein sequence ID" value="CAD8115749.1"/>
    <property type="molecule type" value="Genomic_DNA"/>
</dbReference>
<dbReference type="PANTHER" id="PTHR13980:SF15">
    <property type="entry name" value="FACT COMPLEX SUBUNIT SPT16"/>
    <property type="match status" value="1"/>
</dbReference>
<feature type="compositionally biased region" description="Acidic residues" evidence="11">
    <location>
        <begin position="155"/>
        <end position="209"/>
    </location>
</feature>
<keyword evidence="9 10" id="KW-0539">Nucleus</keyword>
<comment type="function">
    <text evidence="10">Component of the FACT complex, a general chromatin factor that acts to reorganize nucleosomes. The FACT complex is involved in multiple processes that require DNA as a template such as mRNA elongation, DNA replication and DNA repair. During transcription elongation the FACT complex acts as a histone chaperone that both destabilizes and restores nucleosomal structure. It facilitates the passage of RNA polymerase II and transcription by promoting the dissociation of one histone H2A-H2B dimer from the nucleosome, then subsequently promotes the reestablishment of the nucleosome following the passage of RNA polymerase II.</text>
</comment>
<gene>
    <name evidence="13" type="ORF">PSON_ATCC_30995.1.T1090082</name>
</gene>
<feature type="compositionally biased region" description="Acidic residues" evidence="11">
    <location>
        <begin position="218"/>
        <end position="228"/>
    </location>
</feature>
<evidence type="ECO:0000256" key="9">
    <source>
        <dbReference type="ARBA" id="ARBA00023242"/>
    </source>
</evidence>
<dbReference type="AlphaFoldDB" id="A0A8S1QJ40"/>
<evidence type="ECO:0000256" key="1">
    <source>
        <dbReference type="ARBA" id="ARBA00010779"/>
    </source>
</evidence>
<organism evidence="13 14">
    <name type="scientific">Paramecium sonneborni</name>
    <dbReference type="NCBI Taxonomy" id="65129"/>
    <lineage>
        <taxon>Eukaryota</taxon>
        <taxon>Sar</taxon>
        <taxon>Alveolata</taxon>
        <taxon>Ciliophora</taxon>
        <taxon>Intramacronucleata</taxon>
        <taxon>Oligohymenophorea</taxon>
        <taxon>Peniculida</taxon>
        <taxon>Parameciidae</taxon>
        <taxon>Paramecium</taxon>
    </lineage>
</organism>
<evidence type="ECO:0000256" key="5">
    <source>
        <dbReference type="ARBA" id="ARBA00023015"/>
    </source>
</evidence>
<evidence type="ECO:0000259" key="12">
    <source>
        <dbReference type="SMART" id="SM01287"/>
    </source>
</evidence>
<evidence type="ECO:0000256" key="6">
    <source>
        <dbReference type="ARBA" id="ARBA00023054"/>
    </source>
</evidence>
<protein>
    <recommendedName>
        <fullName evidence="10">FACT complex subunit</fullName>
    </recommendedName>
</protein>
<sequence>MAKEFEVFIKTIEELGADYKISFEKPFRDLGFEGNWNRARLFLQPTRDTLMNVVESPFFILTLNEVEICCFERIIPGIKSFDLVFVFKNYDKPVLRIESIDIKDLEGVKNWLDRMNLLFFEVGQNLVWKNVLAQIQKDIPGFVQDGGWTNILAESEEEGDEEDDPEEGDSEFSPDQSGDDGEDDDSDFTEDDGDDDGDDDDEDDEELSDVLDLNNISEQDEDDEDGDSDSDKNKRKHQHKPQQQHKHQTKPLNNKPQPKPLPRSTQPQKRQPTRK</sequence>
<evidence type="ECO:0000256" key="4">
    <source>
        <dbReference type="ARBA" id="ARBA00022763"/>
    </source>
</evidence>
<feature type="domain" description="Histone chaperone RTT106/FACT complex subunit SPT16-like middle" evidence="12">
    <location>
        <begin position="34"/>
        <end position="122"/>
    </location>
</feature>
<comment type="subcellular location">
    <subcellularLocation>
        <location evidence="10">Nucleus</location>
    </subcellularLocation>
    <subcellularLocation>
        <location evidence="10">Chromosome</location>
    </subcellularLocation>
</comment>
<keyword evidence="14" id="KW-1185">Reference proteome</keyword>
<dbReference type="PANTHER" id="PTHR13980">
    <property type="entry name" value="CDC68 RELATED"/>
    <property type="match status" value="1"/>
</dbReference>
<dbReference type="Proteomes" id="UP000692954">
    <property type="component" value="Unassembled WGS sequence"/>
</dbReference>
<feature type="compositionally biased region" description="Polar residues" evidence="11">
    <location>
        <begin position="263"/>
        <end position="275"/>
    </location>
</feature>
<comment type="similarity">
    <text evidence="1 10">Belongs to the peptidase M24 family. SPT16 subfamily.</text>
</comment>
<keyword evidence="2 10" id="KW-0158">Chromosome</keyword>
<evidence type="ECO:0000256" key="2">
    <source>
        <dbReference type="ARBA" id="ARBA00022454"/>
    </source>
</evidence>
<dbReference type="SMART" id="SM01287">
    <property type="entry name" value="Rtt106"/>
    <property type="match status" value="1"/>
</dbReference>
<name>A0A8S1QJ40_9CILI</name>
<evidence type="ECO:0000256" key="10">
    <source>
        <dbReference type="RuleBase" id="RU367052"/>
    </source>
</evidence>
<dbReference type="FunFam" id="2.30.29.30:FF:000017">
    <property type="entry name" value="FACT complex subunit SPT16"/>
    <property type="match status" value="1"/>
</dbReference>
<feature type="region of interest" description="Disordered" evidence="11">
    <location>
        <begin position="155"/>
        <end position="275"/>
    </location>
</feature>
<dbReference type="InterPro" id="IPR040258">
    <property type="entry name" value="Spt16"/>
</dbReference>
<dbReference type="GO" id="GO:0006281">
    <property type="term" value="P:DNA repair"/>
    <property type="evidence" value="ECO:0007669"/>
    <property type="project" value="UniProtKB-UniRule"/>
</dbReference>
<dbReference type="GO" id="GO:0006368">
    <property type="term" value="P:transcription elongation by RNA polymerase II"/>
    <property type="evidence" value="ECO:0007669"/>
    <property type="project" value="TreeGrafter"/>
</dbReference>
<dbReference type="GO" id="GO:0031491">
    <property type="term" value="F:nucleosome binding"/>
    <property type="evidence" value="ECO:0007669"/>
    <property type="project" value="TreeGrafter"/>
</dbReference>
<keyword evidence="4 10" id="KW-0227">DNA damage</keyword>
<evidence type="ECO:0000313" key="14">
    <source>
        <dbReference type="Proteomes" id="UP000692954"/>
    </source>
</evidence>
<dbReference type="OrthoDB" id="10251642at2759"/>
<accession>A0A8S1QJ40</accession>
<dbReference type="Pfam" id="PF08512">
    <property type="entry name" value="Rttp106-like_middle"/>
    <property type="match status" value="1"/>
</dbReference>
<dbReference type="GO" id="GO:0006260">
    <property type="term" value="P:DNA replication"/>
    <property type="evidence" value="ECO:0007669"/>
    <property type="project" value="UniProtKB-KW"/>
</dbReference>
<keyword evidence="3 10" id="KW-0235">DNA replication</keyword>
<evidence type="ECO:0000313" key="13">
    <source>
        <dbReference type="EMBL" id="CAD8115749.1"/>
    </source>
</evidence>
<keyword evidence="8 10" id="KW-0234">DNA repair</keyword>
<evidence type="ECO:0000256" key="11">
    <source>
        <dbReference type="SAM" id="MobiDB-lite"/>
    </source>
</evidence>
<dbReference type="InterPro" id="IPR013719">
    <property type="entry name" value="RTT106/SPT16-like_middle_dom"/>
</dbReference>
<evidence type="ECO:0000256" key="3">
    <source>
        <dbReference type="ARBA" id="ARBA00022705"/>
    </source>
</evidence>
<proteinExistence type="inferred from homology"/>
<keyword evidence="7 10" id="KW-0804">Transcription</keyword>
<dbReference type="GO" id="GO:0035101">
    <property type="term" value="C:FACT complex"/>
    <property type="evidence" value="ECO:0007669"/>
    <property type="project" value="UniProtKB-UniRule"/>
</dbReference>
<feature type="compositionally biased region" description="Basic residues" evidence="11">
    <location>
        <begin position="233"/>
        <end position="249"/>
    </location>
</feature>
<evidence type="ECO:0000256" key="8">
    <source>
        <dbReference type="ARBA" id="ARBA00023204"/>
    </source>
</evidence>
<comment type="caution">
    <text evidence="13">The sequence shown here is derived from an EMBL/GenBank/DDBJ whole genome shotgun (WGS) entry which is preliminary data.</text>
</comment>
<keyword evidence="5 10" id="KW-0805">Transcription regulation</keyword>
<keyword evidence="6" id="KW-0175">Coiled coil</keyword>
<evidence type="ECO:0000256" key="7">
    <source>
        <dbReference type="ARBA" id="ARBA00023163"/>
    </source>
</evidence>
<comment type="subunit">
    <text evidence="10">Component of the FACT complex.</text>
</comment>